<dbReference type="InterPro" id="IPR036291">
    <property type="entry name" value="NAD(P)-bd_dom_sf"/>
</dbReference>
<dbReference type="Gene3D" id="3.40.50.720">
    <property type="entry name" value="NAD(P)-binding Rossmann-like Domain"/>
    <property type="match status" value="1"/>
</dbReference>
<accession>A0A5C3ERV2</accession>
<feature type="compositionally biased region" description="Low complexity" evidence="1">
    <location>
        <begin position="694"/>
        <end position="706"/>
    </location>
</feature>
<gene>
    <name evidence="2" type="ORF">PSFLO_00429</name>
</gene>
<reference evidence="2 3" key="1">
    <citation type="submission" date="2018-03" db="EMBL/GenBank/DDBJ databases">
        <authorList>
            <person name="Guldener U."/>
        </authorList>
    </citation>
    <scope>NUCLEOTIDE SEQUENCE [LARGE SCALE GENOMIC DNA]</scope>
    <source>
        <strain evidence="2 3">DAOM196992</strain>
    </source>
</reference>
<evidence type="ECO:0000313" key="2">
    <source>
        <dbReference type="EMBL" id="SPO34958.1"/>
    </source>
</evidence>
<dbReference type="GO" id="GO:0016491">
    <property type="term" value="F:oxidoreductase activity"/>
    <property type="evidence" value="ECO:0007669"/>
    <property type="project" value="TreeGrafter"/>
</dbReference>
<sequence>MPSLSDIEDLIEENLPRNLQELPHKISVTVHEYYDALYTQLTKYGPPLPNLPSLPEGLTGKVQEVFSPMSAPPPAPPPPPPPSTLEIVHQWIKDHRRGLSVAGGVLVLGFGTRAAYLSGAIWLPGLGRKQVASNRRTRKIRTQNGIRREAVIVLGGDTPIGRSMALHFSGMGFIVLASVSSSSALAQFETHIPPSSRGYVKAVVFDTSDPTGSLQPFIRALNAALSLRYPLTSAGDPYARPGENVSIAGVVNALGFLSPEDDALAGSRSMSTSSLATSVGSLPMSRLSPDHTSELLDKHVVSSLCVLGSLLPLLRSLPNRSDDQTDLFPAAVINLVSSPASRTSLPRQGVLSVVAQGFAAGVQSLRRECEEDSLNSKAGYRVASNAGSGSGSGRRQARDAGRPLPKQRDVRVTVVEINSGSLLGGSPASASDAQAPLSSSSTMVGSSTRPSLARSASTSSQWHHRSPAAAPVLQKVSDLLLSPKRRLKPSYTVGTRTVSAYWLAITHSFLSMLPTSFVDIVLALRRQLSLRRAGLIGRAEHAFSAAGGWAASRGQTPRSGDGAGGGYAGGPGPGPASRSHLRTSLEDNQVARRATQAGYDTRDSDAQSLPESERSSGLGSGSGLPSSVTSSAYGDHDGDAEVDVDAEGDETGVEASPLLSSSQHSSSQSDSRTTLGSASAQSRAGTGPADLWMGAAPSSRGAASPANYASENESRATDSPLGASWVALDESQSGR</sequence>
<feature type="region of interest" description="Disordered" evidence="1">
    <location>
        <begin position="380"/>
        <end position="411"/>
    </location>
</feature>
<feature type="compositionally biased region" description="Low complexity" evidence="1">
    <location>
        <begin position="438"/>
        <end position="451"/>
    </location>
</feature>
<feature type="compositionally biased region" description="Basic and acidic residues" evidence="1">
    <location>
        <begin position="396"/>
        <end position="411"/>
    </location>
</feature>
<dbReference type="Proteomes" id="UP000323386">
    <property type="component" value="Unassembled WGS sequence"/>
</dbReference>
<dbReference type="PANTHER" id="PTHR43313:SF1">
    <property type="entry name" value="3BETA-HYDROXYSTEROID DEHYDROGENASE DHS-16"/>
    <property type="match status" value="1"/>
</dbReference>
<feature type="compositionally biased region" description="Polar residues" evidence="1">
    <location>
        <begin position="672"/>
        <end position="684"/>
    </location>
</feature>
<dbReference type="SUPFAM" id="SSF51735">
    <property type="entry name" value="NAD(P)-binding Rossmann-fold domains"/>
    <property type="match status" value="1"/>
</dbReference>
<dbReference type="OrthoDB" id="5308060at2759"/>
<proteinExistence type="predicted"/>
<feature type="region of interest" description="Disordered" evidence="1">
    <location>
        <begin position="594"/>
        <end position="735"/>
    </location>
</feature>
<dbReference type="EMBL" id="OOIP01000001">
    <property type="protein sequence ID" value="SPO34958.1"/>
    <property type="molecule type" value="Genomic_DNA"/>
</dbReference>
<keyword evidence="3" id="KW-1185">Reference proteome</keyword>
<dbReference type="GO" id="GO:0008202">
    <property type="term" value="P:steroid metabolic process"/>
    <property type="evidence" value="ECO:0007669"/>
    <property type="project" value="TreeGrafter"/>
</dbReference>
<dbReference type="AlphaFoldDB" id="A0A5C3ERV2"/>
<feature type="compositionally biased region" description="Gly residues" evidence="1">
    <location>
        <begin position="561"/>
        <end position="571"/>
    </location>
</feature>
<organism evidence="2 3">
    <name type="scientific">Pseudozyma flocculosa</name>
    <dbReference type="NCBI Taxonomy" id="84751"/>
    <lineage>
        <taxon>Eukaryota</taxon>
        <taxon>Fungi</taxon>
        <taxon>Dikarya</taxon>
        <taxon>Basidiomycota</taxon>
        <taxon>Ustilaginomycotina</taxon>
        <taxon>Ustilaginomycetes</taxon>
        <taxon>Ustilaginales</taxon>
        <taxon>Ustilaginaceae</taxon>
        <taxon>Pseudozyma</taxon>
    </lineage>
</organism>
<protein>
    <submittedName>
        <fullName evidence="2">Uncharacterized protein</fullName>
    </submittedName>
</protein>
<dbReference type="PANTHER" id="PTHR43313">
    <property type="entry name" value="SHORT-CHAIN DEHYDROGENASE/REDUCTASE FAMILY 9C"/>
    <property type="match status" value="1"/>
</dbReference>
<evidence type="ECO:0000256" key="1">
    <source>
        <dbReference type="SAM" id="MobiDB-lite"/>
    </source>
</evidence>
<evidence type="ECO:0000313" key="3">
    <source>
        <dbReference type="Proteomes" id="UP000323386"/>
    </source>
</evidence>
<name>A0A5C3ERV2_9BASI</name>
<feature type="region of interest" description="Disordered" evidence="1">
    <location>
        <begin position="424"/>
        <end position="468"/>
    </location>
</feature>
<feature type="region of interest" description="Disordered" evidence="1">
    <location>
        <begin position="546"/>
        <end position="582"/>
    </location>
</feature>
<feature type="compositionally biased region" description="Low complexity" evidence="1">
    <location>
        <begin position="653"/>
        <end position="671"/>
    </location>
</feature>
<feature type="compositionally biased region" description="Acidic residues" evidence="1">
    <location>
        <begin position="640"/>
        <end position="652"/>
    </location>
</feature>